<evidence type="ECO:0000313" key="12">
    <source>
        <dbReference type="Proteomes" id="UP000229782"/>
    </source>
</evidence>
<dbReference type="CDD" id="cd00268">
    <property type="entry name" value="DEADc"/>
    <property type="match status" value="1"/>
</dbReference>
<dbReference type="CDD" id="cd18787">
    <property type="entry name" value="SF2_C_DEAD"/>
    <property type="match status" value="1"/>
</dbReference>
<organism evidence="11 12">
    <name type="scientific">Candidatus Magasanikbacteria bacterium CG11_big_fil_rev_8_21_14_0_20_43_7</name>
    <dbReference type="NCBI Taxonomy" id="1974654"/>
    <lineage>
        <taxon>Bacteria</taxon>
        <taxon>Candidatus Magasanikiibacteriota</taxon>
    </lineage>
</organism>
<feature type="compositionally biased region" description="Basic and acidic residues" evidence="7">
    <location>
        <begin position="381"/>
        <end position="391"/>
    </location>
</feature>
<dbReference type="GO" id="GO:0005829">
    <property type="term" value="C:cytosol"/>
    <property type="evidence" value="ECO:0007669"/>
    <property type="project" value="TreeGrafter"/>
</dbReference>
<dbReference type="EMBL" id="PCWM01000020">
    <property type="protein sequence ID" value="PIR03299.1"/>
    <property type="molecule type" value="Genomic_DNA"/>
</dbReference>
<dbReference type="Proteomes" id="UP000229782">
    <property type="component" value="Unassembled WGS sequence"/>
</dbReference>
<feature type="region of interest" description="Disordered" evidence="7">
    <location>
        <begin position="372"/>
        <end position="481"/>
    </location>
</feature>
<protein>
    <recommendedName>
        <fullName evidence="13">DEAD/DEAH box helicase</fullName>
    </recommendedName>
</protein>
<evidence type="ECO:0000256" key="7">
    <source>
        <dbReference type="SAM" id="MobiDB-lite"/>
    </source>
</evidence>
<dbReference type="GO" id="GO:0005524">
    <property type="term" value="F:ATP binding"/>
    <property type="evidence" value="ECO:0007669"/>
    <property type="project" value="UniProtKB-KW"/>
</dbReference>
<comment type="similarity">
    <text evidence="5">Belongs to the DEAD box helicase family.</text>
</comment>
<dbReference type="PROSITE" id="PS51195">
    <property type="entry name" value="Q_MOTIF"/>
    <property type="match status" value="1"/>
</dbReference>
<evidence type="ECO:0000256" key="4">
    <source>
        <dbReference type="ARBA" id="ARBA00022840"/>
    </source>
</evidence>
<accession>A0A2H0N321</accession>
<gene>
    <name evidence="11" type="ORF">COV60_01115</name>
</gene>
<keyword evidence="2" id="KW-0378">Hydrolase</keyword>
<feature type="short sequence motif" description="Q motif" evidence="6">
    <location>
        <begin position="7"/>
        <end position="35"/>
    </location>
</feature>
<evidence type="ECO:0000259" key="8">
    <source>
        <dbReference type="PROSITE" id="PS51192"/>
    </source>
</evidence>
<evidence type="ECO:0000259" key="9">
    <source>
        <dbReference type="PROSITE" id="PS51194"/>
    </source>
</evidence>
<name>A0A2H0N321_9BACT</name>
<dbReference type="GO" id="GO:0016787">
    <property type="term" value="F:hydrolase activity"/>
    <property type="evidence" value="ECO:0007669"/>
    <property type="project" value="UniProtKB-KW"/>
</dbReference>
<dbReference type="InterPro" id="IPR014014">
    <property type="entry name" value="RNA_helicase_DEAD_Q_motif"/>
</dbReference>
<dbReference type="InterPro" id="IPR050079">
    <property type="entry name" value="DEAD_box_RNA_helicase"/>
</dbReference>
<dbReference type="SMART" id="SM00490">
    <property type="entry name" value="HELICc"/>
    <property type="match status" value="1"/>
</dbReference>
<dbReference type="SUPFAM" id="SSF52540">
    <property type="entry name" value="P-loop containing nucleoside triphosphate hydrolases"/>
    <property type="match status" value="1"/>
</dbReference>
<dbReference type="Pfam" id="PF00270">
    <property type="entry name" value="DEAD"/>
    <property type="match status" value="1"/>
</dbReference>
<keyword evidence="4" id="KW-0067">ATP-binding</keyword>
<dbReference type="Pfam" id="PF00271">
    <property type="entry name" value="Helicase_C"/>
    <property type="match status" value="1"/>
</dbReference>
<comment type="caution">
    <text evidence="11">The sequence shown here is derived from an EMBL/GenBank/DDBJ whole genome shotgun (WGS) entry which is preliminary data.</text>
</comment>
<keyword evidence="1" id="KW-0547">Nucleotide-binding</keyword>
<dbReference type="InterPro" id="IPR001650">
    <property type="entry name" value="Helicase_C-like"/>
</dbReference>
<feature type="domain" description="DEAD-box RNA helicase Q" evidence="10">
    <location>
        <begin position="7"/>
        <end position="35"/>
    </location>
</feature>
<dbReference type="InterPro" id="IPR027417">
    <property type="entry name" value="P-loop_NTPase"/>
</dbReference>
<dbReference type="InterPro" id="IPR014001">
    <property type="entry name" value="Helicase_ATP-bd"/>
</dbReference>
<evidence type="ECO:0000256" key="5">
    <source>
        <dbReference type="ARBA" id="ARBA00038437"/>
    </source>
</evidence>
<feature type="compositionally biased region" description="Gly residues" evidence="7">
    <location>
        <begin position="392"/>
        <end position="419"/>
    </location>
</feature>
<feature type="domain" description="Helicase ATP-binding" evidence="8">
    <location>
        <begin position="38"/>
        <end position="206"/>
    </location>
</feature>
<proteinExistence type="inferred from homology"/>
<dbReference type="PANTHER" id="PTHR47959">
    <property type="entry name" value="ATP-DEPENDENT RNA HELICASE RHLE-RELATED"/>
    <property type="match status" value="1"/>
</dbReference>
<dbReference type="Gene3D" id="3.40.50.300">
    <property type="entry name" value="P-loop containing nucleotide triphosphate hydrolases"/>
    <property type="match status" value="2"/>
</dbReference>
<dbReference type="PROSITE" id="PS51192">
    <property type="entry name" value="HELICASE_ATP_BIND_1"/>
    <property type="match status" value="1"/>
</dbReference>
<dbReference type="AlphaFoldDB" id="A0A2H0N321"/>
<sequence length="481" mass="51729">MTDTNTGLFSDLGISENFLAVLTKKGFTVPTPIQHQVIPAALEGKDVVGIAQTGTGKTLAFGIPMIQRLGIVKGRGLILAPTRELAVQIDDELVKVAGPLGLKTAVLIGGVPQGRQVMALRKKPHIVIATPGRLVDLMEQKHISLGNVSVVALDEADRMLDVGFMPQIKRILATVPKERQTLLFSATMPKEISSLAATYMKLPLRIEVAPQGTAATRVEQEIFIISKSDKMRLLDYVLTEHKGQTVLIFSRTKHGAKKIARDIRFMGHTADEIHSNRSQNQRQKALDGFKKGKIRVLVATDIAARGIDVKDVSLVINFDLPDSTEDYVHRIGRTGRAGQSGKAISFATPSQKSDIRKIESLIRKTLPIMGLPELPAHRVKPPQEDSRKDFGGGRGRGPRSGGGGRSFGNRGGSGSGRGGSSTYRGGRSETRDGGGNARSSGGYGRRTASGGSTPKRTRSTDAPFSRPRGNGGQFNRRPTSV</sequence>
<evidence type="ECO:0000256" key="2">
    <source>
        <dbReference type="ARBA" id="ARBA00022801"/>
    </source>
</evidence>
<evidence type="ECO:0000256" key="1">
    <source>
        <dbReference type="ARBA" id="ARBA00022741"/>
    </source>
</evidence>
<evidence type="ECO:0008006" key="13">
    <source>
        <dbReference type="Google" id="ProtNLM"/>
    </source>
</evidence>
<feature type="domain" description="Helicase C-terminal" evidence="9">
    <location>
        <begin position="217"/>
        <end position="387"/>
    </location>
</feature>
<dbReference type="InterPro" id="IPR044742">
    <property type="entry name" value="DEAD/DEAH_RhlB"/>
</dbReference>
<keyword evidence="3" id="KW-0347">Helicase</keyword>
<dbReference type="PROSITE" id="PS51194">
    <property type="entry name" value="HELICASE_CTER"/>
    <property type="match status" value="1"/>
</dbReference>
<dbReference type="GO" id="GO:0003676">
    <property type="term" value="F:nucleic acid binding"/>
    <property type="evidence" value="ECO:0007669"/>
    <property type="project" value="InterPro"/>
</dbReference>
<evidence type="ECO:0000256" key="6">
    <source>
        <dbReference type="PROSITE-ProRule" id="PRU00552"/>
    </source>
</evidence>
<dbReference type="SMART" id="SM00487">
    <property type="entry name" value="DEXDc"/>
    <property type="match status" value="1"/>
</dbReference>
<evidence type="ECO:0000313" key="11">
    <source>
        <dbReference type="EMBL" id="PIR03299.1"/>
    </source>
</evidence>
<evidence type="ECO:0000256" key="3">
    <source>
        <dbReference type="ARBA" id="ARBA00022806"/>
    </source>
</evidence>
<dbReference type="GO" id="GO:0003724">
    <property type="term" value="F:RNA helicase activity"/>
    <property type="evidence" value="ECO:0007669"/>
    <property type="project" value="InterPro"/>
</dbReference>
<reference evidence="11 12" key="1">
    <citation type="submission" date="2017-09" db="EMBL/GenBank/DDBJ databases">
        <title>Depth-based differentiation of microbial function through sediment-hosted aquifers and enrichment of novel symbionts in the deep terrestrial subsurface.</title>
        <authorList>
            <person name="Probst A.J."/>
            <person name="Ladd B."/>
            <person name="Jarett J.K."/>
            <person name="Geller-Mcgrath D.E."/>
            <person name="Sieber C.M."/>
            <person name="Emerson J.B."/>
            <person name="Anantharaman K."/>
            <person name="Thomas B.C."/>
            <person name="Malmstrom R."/>
            <person name="Stieglmeier M."/>
            <person name="Klingl A."/>
            <person name="Woyke T."/>
            <person name="Ryan C.M."/>
            <person name="Banfield J.F."/>
        </authorList>
    </citation>
    <scope>NUCLEOTIDE SEQUENCE [LARGE SCALE GENOMIC DNA]</scope>
    <source>
        <strain evidence="11">CG11_big_fil_rev_8_21_14_0_20_43_7</strain>
    </source>
</reference>
<feature type="compositionally biased region" description="Gly residues" evidence="7">
    <location>
        <begin position="433"/>
        <end position="444"/>
    </location>
</feature>
<evidence type="ECO:0000259" key="10">
    <source>
        <dbReference type="PROSITE" id="PS51195"/>
    </source>
</evidence>
<dbReference type="PANTHER" id="PTHR47959:SF13">
    <property type="entry name" value="ATP-DEPENDENT RNA HELICASE RHLE"/>
    <property type="match status" value="1"/>
</dbReference>
<dbReference type="InterPro" id="IPR011545">
    <property type="entry name" value="DEAD/DEAH_box_helicase_dom"/>
</dbReference>